<dbReference type="PANTHER" id="PTHR21600">
    <property type="entry name" value="MITOCHONDRIAL RNA PSEUDOURIDINE SYNTHASE"/>
    <property type="match status" value="1"/>
</dbReference>
<dbReference type="InterPro" id="IPR006145">
    <property type="entry name" value="PsdUridine_synth_RsuA/RluA"/>
</dbReference>
<dbReference type="PROSITE" id="PS01129">
    <property type="entry name" value="PSI_RLU"/>
    <property type="match status" value="1"/>
</dbReference>
<dbReference type="EC" id="5.4.99.-" evidence="6"/>
<keyword evidence="2 6" id="KW-0413">Isomerase</keyword>
<dbReference type="CDD" id="cd02869">
    <property type="entry name" value="PseudoU_synth_RluA_like"/>
    <property type="match status" value="1"/>
</dbReference>
<dbReference type="GO" id="GO:0160140">
    <property type="term" value="F:23S rRNA pseudouridine(1911/1915/1917) synthase activity"/>
    <property type="evidence" value="ECO:0007669"/>
    <property type="project" value="UniProtKB-EC"/>
</dbReference>
<dbReference type="InterPro" id="IPR050188">
    <property type="entry name" value="RluA_PseudoU_synthase"/>
</dbReference>
<evidence type="ECO:0000313" key="8">
    <source>
        <dbReference type="EMBL" id="PPE67893.1"/>
    </source>
</evidence>
<reference evidence="8 9" key="1">
    <citation type="submission" date="2018-02" db="EMBL/GenBank/DDBJ databases">
        <title>Reclassifiation of [Polyangium] brachysporum DSM 7029 as Guopingzhaonella breviflexa gen. nov., sp. nov., a member of the family Comamonadaceae.</title>
        <authorList>
            <person name="Tang B."/>
        </authorList>
    </citation>
    <scope>NUCLEOTIDE SEQUENCE [LARGE SCALE GENOMIC DNA]</scope>
    <source>
        <strain evidence="8 9">BCRC 80649</strain>
    </source>
</reference>
<comment type="function">
    <text evidence="6">Responsible for synthesis of pseudouridine from uracil.</text>
</comment>
<dbReference type="PANTHER" id="PTHR21600:SF44">
    <property type="entry name" value="RIBOSOMAL LARGE SUBUNIT PSEUDOURIDINE SYNTHASE D"/>
    <property type="match status" value="1"/>
</dbReference>
<dbReference type="InterPro" id="IPR020103">
    <property type="entry name" value="PsdUridine_synth_cat_dom_sf"/>
</dbReference>
<feature type="active site" evidence="4">
    <location>
        <position position="132"/>
    </location>
</feature>
<dbReference type="GO" id="GO:0000455">
    <property type="term" value="P:enzyme-directed rRNA pseudouridine synthesis"/>
    <property type="evidence" value="ECO:0007669"/>
    <property type="project" value="TreeGrafter"/>
</dbReference>
<evidence type="ECO:0000256" key="1">
    <source>
        <dbReference type="ARBA" id="ARBA00010876"/>
    </source>
</evidence>
<dbReference type="OrthoDB" id="9785808at2"/>
<dbReference type="InterPro" id="IPR006225">
    <property type="entry name" value="PsdUridine_synth_RluC/D"/>
</dbReference>
<dbReference type="PROSITE" id="PS50889">
    <property type="entry name" value="S4"/>
    <property type="match status" value="1"/>
</dbReference>
<keyword evidence="9" id="KW-1185">Reference proteome</keyword>
<comment type="caution">
    <text evidence="8">The sequence shown here is derived from an EMBL/GenBank/DDBJ whole genome shotgun (WGS) entry which is preliminary data.</text>
</comment>
<evidence type="ECO:0000313" key="9">
    <source>
        <dbReference type="Proteomes" id="UP000238605"/>
    </source>
</evidence>
<dbReference type="Proteomes" id="UP000238605">
    <property type="component" value="Unassembled WGS sequence"/>
</dbReference>
<dbReference type="InterPro" id="IPR036986">
    <property type="entry name" value="S4_RNA-bd_sf"/>
</dbReference>
<dbReference type="NCBIfam" id="TIGR00005">
    <property type="entry name" value="rluA_subfam"/>
    <property type="match status" value="1"/>
</dbReference>
<evidence type="ECO:0000256" key="4">
    <source>
        <dbReference type="PIRSR" id="PIRSR606225-1"/>
    </source>
</evidence>
<dbReference type="SMART" id="SM00363">
    <property type="entry name" value="S4"/>
    <property type="match status" value="1"/>
</dbReference>
<dbReference type="Gene3D" id="3.10.290.10">
    <property type="entry name" value="RNA-binding S4 domain"/>
    <property type="match status" value="1"/>
</dbReference>
<dbReference type="Pfam" id="PF00849">
    <property type="entry name" value="PseudoU_synth_2"/>
    <property type="match status" value="1"/>
</dbReference>
<name>A0A2S5SYN8_9BURK</name>
<comment type="catalytic activity">
    <reaction evidence="3">
        <text>uridine(1911/1915/1917) in 23S rRNA = pseudouridine(1911/1915/1917) in 23S rRNA</text>
        <dbReference type="Rhea" id="RHEA:42524"/>
        <dbReference type="Rhea" id="RHEA-COMP:10097"/>
        <dbReference type="Rhea" id="RHEA-COMP:10098"/>
        <dbReference type="ChEBI" id="CHEBI:65314"/>
        <dbReference type="ChEBI" id="CHEBI:65315"/>
        <dbReference type="EC" id="5.4.99.23"/>
    </reaction>
</comment>
<dbReference type="Gene3D" id="3.30.2350.10">
    <property type="entry name" value="Pseudouridine synthase"/>
    <property type="match status" value="1"/>
</dbReference>
<organism evidence="8 9">
    <name type="scientific">Caldimonas caldifontis</name>
    <dbReference type="NCBI Taxonomy" id="1452508"/>
    <lineage>
        <taxon>Bacteria</taxon>
        <taxon>Pseudomonadati</taxon>
        <taxon>Pseudomonadota</taxon>
        <taxon>Betaproteobacteria</taxon>
        <taxon>Burkholderiales</taxon>
        <taxon>Sphaerotilaceae</taxon>
        <taxon>Caldimonas</taxon>
    </lineage>
</organism>
<feature type="domain" description="RNA-binding S4" evidence="7">
    <location>
        <begin position="10"/>
        <end position="70"/>
    </location>
</feature>
<keyword evidence="5" id="KW-0694">RNA-binding</keyword>
<dbReference type="SUPFAM" id="SSF55120">
    <property type="entry name" value="Pseudouridine synthase"/>
    <property type="match status" value="1"/>
</dbReference>
<dbReference type="InterPro" id="IPR006224">
    <property type="entry name" value="PsdUridine_synth_RluA-like_CS"/>
</dbReference>
<sequence length="297" mass="32400">MTVDVAGHGQRLDKLLVALAPEFSRSHLQHLVEQGAVRVDGQPSTVPSRKLRSGQRVVVELRPTPQSQAFRPEALPIDVVFEDEHLMVVHKPVGCVVHPAAGHWSGTLLNALLAHHGRAAELPRAGIVHRLDKDTSGLMVVGKTLEAVTALTRAIAARSVHREYLALVHGEVLQPALLAQIEAPIARDPRSRVRMAVVPGGKPARTDVEVVATRNGYTAVRCILHTGRTHQIRVHLSSRGYPLVADSLYGGRDALGLHRQALHAWRLRLPHPVDGRPLQFEVPAPADFSQAWQTVVS</sequence>
<dbReference type="GO" id="GO:0003723">
    <property type="term" value="F:RNA binding"/>
    <property type="evidence" value="ECO:0007669"/>
    <property type="project" value="UniProtKB-KW"/>
</dbReference>
<proteinExistence type="inferred from homology"/>
<evidence type="ECO:0000256" key="3">
    <source>
        <dbReference type="ARBA" id="ARBA00036882"/>
    </source>
</evidence>
<evidence type="ECO:0000259" key="7">
    <source>
        <dbReference type="SMART" id="SM00363"/>
    </source>
</evidence>
<dbReference type="SUPFAM" id="SSF55174">
    <property type="entry name" value="Alpha-L RNA-binding motif"/>
    <property type="match status" value="1"/>
</dbReference>
<accession>A0A2S5SYN8</accession>
<comment type="similarity">
    <text evidence="1 6">Belongs to the pseudouridine synthase RluA family.</text>
</comment>
<comment type="catalytic activity">
    <reaction evidence="6">
        <text>a uridine in RNA = a pseudouridine in RNA</text>
        <dbReference type="Rhea" id="RHEA:48348"/>
        <dbReference type="Rhea" id="RHEA-COMP:12068"/>
        <dbReference type="Rhea" id="RHEA-COMP:12069"/>
        <dbReference type="ChEBI" id="CHEBI:65314"/>
        <dbReference type="ChEBI" id="CHEBI:65315"/>
    </reaction>
</comment>
<protein>
    <recommendedName>
        <fullName evidence="6">Pseudouridine synthase</fullName>
        <ecNumber evidence="6">5.4.99.-</ecNumber>
    </recommendedName>
</protein>
<evidence type="ECO:0000256" key="2">
    <source>
        <dbReference type="ARBA" id="ARBA00023235"/>
    </source>
</evidence>
<dbReference type="Pfam" id="PF01479">
    <property type="entry name" value="S4"/>
    <property type="match status" value="1"/>
</dbReference>
<dbReference type="EMBL" id="PSNX01000002">
    <property type="protein sequence ID" value="PPE67893.1"/>
    <property type="molecule type" value="Genomic_DNA"/>
</dbReference>
<evidence type="ECO:0000256" key="5">
    <source>
        <dbReference type="PROSITE-ProRule" id="PRU00182"/>
    </source>
</evidence>
<dbReference type="CDD" id="cd00165">
    <property type="entry name" value="S4"/>
    <property type="match status" value="1"/>
</dbReference>
<dbReference type="InterPro" id="IPR002942">
    <property type="entry name" value="S4_RNA-bd"/>
</dbReference>
<dbReference type="AlphaFoldDB" id="A0A2S5SYN8"/>
<evidence type="ECO:0000256" key="6">
    <source>
        <dbReference type="RuleBase" id="RU362028"/>
    </source>
</evidence>
<gene>
    <name evidence="8" type="ORF">C1704_02010</name>
</gene>